<accession>A0ABT5KQ26</accession>
<protein>
    <submittedName>
        <fullName evidence="2">Site-specific recombinase</fullName>
    </submittedName>
</protein>
<evidence type="ECO:0000313" key="2">
    <source>
        <dbReference type="EMBL" id="MDC8785019.1"/>
    </source>
</evidence>
<dbReference type="RefSeq" id="WP_273596134.1">
    <property type="nucleotide sequence ID" value="NZ_JAQQXS010000005.1"/>
</dbReference>
<feature type="transmembrane region" description="Helical" evidence="1">
    <location>
        <begin position="499"/>
        <end position="523"/>
    </location>
</feature>
<feature type="transmembrane region" description="Helical" evidence="1">
    <location>
        <begin position="562"/>
        <end position="587"/>
    </location>
</feature>
<proteinExistence type="predicted"/>
<dbReference type="EMBL" id="JAQQXS010000005">
    <property type="protein sequence ID" value="MDC8785019.1"/>
    <property type="molecule type" value="Genomic_DNA"/>
</dbReference>
<feature type="transmembrane region" description="Helical" evidence="1">
    <location>
        <begin position="457"/>
        <end position="479"/>
    </location>
</feature>
<organism evidence="2 3">
    <name type="scientific">Roseateles koreensis</name>
    <dbReference type="NCBI Taxonomy" id="2987526"/>
    <lineage>
        <taxon>Bacteria</taxon>
        <taxon>Pseudomonadati</taxon>
        <taxon>Pseudomonadota</taxon>
        <taxon>Betaproteobacteria</taxon>
        <taxon>Burkholderiales</taxon>
        <taxon>Sphaerotilaceae</taxon>
        <taxon>Roseateles</taxon>
    </lineage>
</organism>
<feature type="transmembrane region" description="Helical" evidence="1">
    <location>
        <begin position="619"/>
        <end position="641"/>
    </location>
</feature>
<feature type="transmembrane region" description="Helical" evidence="1">
    <location>
        <begin position="397"/>
        <end position="415"/>
    </location>
</feature>
<keyword evidence="1" id="KW-0472">Membrane</keyword>
<comment type="caution">
    <text evidence="2">The sequence shown here is derived from an EMBL/GenBank/DDBJ whole genome shotgun (WGS) entry which is preliminary data.</text>
</comment>
<dbReference type="InterPro" id="IPR011385">
    <property type="entry name" value="Site-sp_rcmbase"/>
</dbReference>
<feature type="transmembrane region" description="Helical" evidence="1">
    <location>
        <begin position="365"/>
        <end position="391"/>
    </location>
</feature>
<dbReference type="PIRSF" id="PIRSF015380">
    <property type="entry name" value="Site-sp_rcmb"/>
    <property type="match status" value="1"/>
</dbReference>
<reference evidence="2 3" key="1">
    <citation type="submission" date="2022-10" db="EMBL/GenBank/DDBJ databases">
        <title>paucibacter sp. hw8 Genome sequencing.</title>
        <authorList>
            <person name="Park S."/>
        </authorList>
    </citation>
    <scope>NUCLEOTIDE SEQUENCE [LARGE SCALE GENOMIC DNA]</scope>
    <source>
        <strain evidence="3">hw8</strain>
    </source>
</reference>
<dbReference type="Proteomes" id="UP001219862">
    <property type="component" value="Unassembled WGS sequence"/>
</dbReference>
<keyword evidence="1" id="KW-1133">Transmembrane helix</keyword>
<feature type="transmembrane region" description="Helical" evidence="1">
    <location>
        <begin position="594"/>
        <end position="613"/>
    </location>
</feature>
<dbReference type="Pfam" id="PF10136">
    <property type="entry name" value="SpecificRecomb"/>
    <property type="match status" value="1"/>
</dbReference>
<feature type="transmembrane region" description="Helical" evidence="1">
    <location>
        <begin position="535"/>
        <end position="556"/>
    </location>
</feature>
<sequence>MAFLRTARTWDLTALLNAADPRAELAMRNLWLARLLEWLRHPAEREERPGTEAFPAEAAPQTALPLLRLKHLLNVLDRHPEHARSISELLNSIWRDMDAVGLFADVGFAPRVDLWSEFAHRLRQHLLPSTANTTDLGELFNLLFPEESDELWLAALDDGLLLRMRSLLALAHGRPPGAPTKPWTDPMLTGLSALISNVRSAGLTGALRRRMSHELLLNNPFEQLARANDSLIMALRAGEQETALQALQFLRALLDACSRAAASVPEHLEQFGVSVDIMFAVEQLQARILRIEALLDCLAGSHPQRELARLLASLVRVGHERRSIRTLFSRHYSLLARKVAERSAETGEHYITRDRSDYRMMLRHAAGGGAIIALTTFVKFLVMVLGLGALWSGFWAGANYALSFVVIHLLHWTVATKQPAMTAPAMAQKLQHIESEAGLEAFVDEVANLLRSQIAGILGNLAVVAPLVLGVQLVCKALFGVPLVGAEQAHYVLHSLTLLGPSLLFAAFTGILLFASSLVAGWAENWFVLHRIENAIAWNPGIIARLGAARAARWAAWWHGNISGIAANVSLGFMLGLVPPVLAFIGLPLEVRHVTLSTGQLAAAIGALGTQIFRLPEFWWCVAGIAGTGLLNLGVSFILALKVALRSRGIRLADRSRVGGAIWRRMRREPRSFLLPPA</sequence>
<keyword evidence="3" id="KW-1185">Reference proteome</keyword>
<evidence type="ECO:0000256" key="1">
    <source>
        <dbReference type="SAM" id="Phobius"/>
    </source>
</evidence>
<evidence type="ECO:0000313" key="3">
    <source>
        <dbReference type="Proteomes" id="UP001219862"/>
    </source>
</evidence>
<gene>
    <name evidence="2" type="ORF">PRZ01_07425</name>
</gene>
<name>A0ABT5KQ26_9BURK</name>
<keyword evidence="1" id="KW-0812">Transmembrane</keyword>